<accession>A0A015X2Q4</accession>
<evidence type="ECO:0000313" key="1">
    <source>
        <dbReference type="EMBL" id="EXZ28420.1"/>
    </source>
</evidence>
<comment type="caution">
    <text evidence="1">The sequence shown here is derived from an EMBL/GenBank/DDBJ whole genome shotgun (WGS) entry which is preliminary data.</text>
</comment>
<dbReference type="EMBL" id="JGDJ01000213">
    <property type="protein sequence ID" value="EXZ28420.1"/>
    <property type="molecule type" value="Genomic_DNA"/>
</dbReference>
<name>A0A015X2Q4_BACFG</name>
<gene>
    <name evidence="1" type="ORF">M136_2351</name>
</gene>
<dbReference type="AlphaFoldDB" id="A0A015X2Q4"/>
<protein>
    <submittedName>
        <fullName evidence="1">Uncharacterized protein</fullName>
    </submittedName>
</protein>
<proteinExistence type="predicted"/>
<reference evidence="1 2" key="1">
    <citation type="submission" date="2014-02" db="EMBL/GenBank/DDBJ databases">
        <authorList>
            <person name="Sears C."/>
            <person name="Carroll K."/>
            <person name="Sack B.R."/>
            <person name="Qadri F."/>
            <person name="Myers L.L."/>
            <person name="Chung G.-T."/>
            <person name="Escheverria P."/>
            <person name="Fraser C.M."/>
            <person name="Sadzewicz L."/>
            <person name="Shefchek K.A."/>
            <person name="Tallon L."/>
            <person name="Das S.P."/>
            <person name="Daugherty S."/>
            <person name="Mongodin E.F."/>
        </authorList>
    </citation>
    <scope>NUCLEOTIDE SEQUENCE [LARGE SCALE GENOMIC DNA]</scope>
    <source>
        <strain evidence="1 2">S36L11</strain>
    </source>
</reference>
<dbReference type="PATRIC" id="fig|1339327.3.peg.2964"/>
<dbReference type="RefSeq" id="WP_005806126.1">
    <property type="nucleotide sequence ID" value="NZ_JGDJ01000213.1"/>
</dbReference>
<dbReference type="Proteomes" id="UP000022082">
    <property type="component" value="Unassembled WGS sequence"/>
</dbReference>
<sequence>MLVNHIQVAYVLQITPLEAKFMLAPHIERIREMVIPGKKGLDECARLVRKTDVVESLLLNIRFRHPSPELDGKDRIAYTIEKLKEAPLSLKKKIADDPGCLKSGKISGKFRALNSILEEESIKEIREILRQRGGYIDRKDTAMSQKKRRRAS</sequence>
<evidence type="ECO:0000313" key="2">
    <source>
        <dbReference type="Proteomes" id="UP000022082"/>
    </source>
</evidence>
<organism evidence="1 2">
    <name type="scientific">Bacteroides fragilis str. S36L11</name>
    <dbReference type="NCBI Taxonomy" id="1339327"/>
    <lineage>
        <taxon>Bacteria</taxon>
        <taxon>Pseudomonadati</taxon>
        <taxon>Bacteroidota</taxon>
        <taxon>Bacteroidia</taxon>
        <taxon>Bacteroidales</taxon>
        <taxon>Bacteroidaceae</taxon>
        <taxon>Bacteroides</taxon>
    </lineage>
</organism>